<evidence type="ECO:0000256" key="1">
    <source>
        <dbReference type="ARBA" id="ARBA00002663"/>
    </source>
</evidence>
<comment type="function">
    <text evidence="1 7">RNaseP catalyzes the removal of the 5'-leader sequence from pre-tRNA to produce the mature 5'-terminus. It can also cleave other RNA substrates such as 4.5S RNA. The protein component plays an auxiliary but essential role in vivo by binding to the 5'-leader sequence and broadening the substrate specificity of the ribozyme.</text>
</comment>
<dbReference type="InterPro" id="IPR020539">
    <property type="entry name" value="RNase_P_CS"/>
</dbReference>
<comment type="similarity">
    <text evidence="7">Belongs to the RnpA family.</text>
</comment>
<dbReference type="Pfam" id="PF00825">
    <property type="entry name" value="Ribonuclease_P"/>
    <property type="match status" value="1"/>
</dbReference>
<name>A0ABT5YR97_9PROT</name>
<feature type="region of interest" description="Disordered" evidence="9">
    <location>
        <begin position="123"/>
        <end position="152"/>
    </location>
</feature>
<keyword evidence="2 7" id="KW-0819">tRNA processing</keyword>
<comment type="caution">
    <text evidence="10">The sequence shown here is derived from an EMBL/GenBank/DDBJ whole genome shotgun (WGS) entry which is preliminary data.</text>
</comment>
<dbReference type="PANTHER" id="PTHR33992:SF1">
    <property type="entry name" value="RIBONUCLEASE P PROTEIN COMPONENT"/>
    <property type="match status" value="1"/>
</dbReference>
<gene>
    <name evidence="7 10" type="primary">rnpA</name>
    <name evidence="10" type="ORF">P2G67_16060</name>
</gene>
<proteinExistence type="inferred from homology"/>
<evidence type="ECO:0000313" key="10">
    <source>
        <dbReference type="EMBL" id="MDF2097490.1"/>
    </source>
</evidence>
<protein>
    <recommendedName>
        <fullName evidence="7 8">Ribonuclease P protein component</fullName>
        <shortName evidence="7">RNase P protein</shortName>
        <shortName evidence="7">RNaseP protein</shortName>
        <ecNumber evidence="7 8">3.1.26.5</ecNumber>
    </recommendedName>
    <alternativeName>
        <fullName evidence="7">Protein C5</fullName>
    </alternativeName>
</protein>
<dbReference type="RefSeq" id="WP_275824318.1">
    <property type="nucleotide sequence ID" value="NZ_JARHUD010000017.1"/>
</dbReference>
<comment type="catalytic activity">
    <reaction evidence="7">
        <text>Endonucleolytic cleavage of RNA, removing 5'-extranucleotides from tRNA precursor.</text>
        <dbReference type="EC" id="3.1.26.5"/>
    </reaction>
</comment>
<sequence length="152" mass="16604">MKKRPEFLRVAARGRKAATPGVVVQALPRHCAAGDDLAEADARGLHDTAAQQQSIRVGFTASRKVGNAVARNRARRRLRAAVDEIFPQAAQPCHDYVVVARRGTLDRPWPALLEDLRSALRRVERSGGKATQGKRKGKQSGRGHRSEVQKAG</sequence>
<dbReference type="EMBL" id="JARHUD010000017">
    <property type="protein sequence ID" value="MDF2097490.1"/>
    <property type="molecule type" value="Genomic_DNA"/>
</dbReference>
<dbReference type="PANTHER" id="PTHR33992">
    <property type="entry name" value="RIBONUCLEASE P PROTEIN COMPONENT"/>
    <property type="match status" value="1"/>
</dbReference>
<evidence type="ECO:0000256" key="8">
    <source>
        <dbReference type="NCBIfam" id="TIGR00188"/>
    </source>
</evidence>
<dbReference type="Proteomes" id="UP001215503">
    <property type="component" value="Unassembled WGS sequence"/>
</dbReference>
<dbReference type="InterPro" id="IPR000100">
    <property type="entry name" value="RNase_P"/>
</dbReference>
<dbReference type="SUPFAM" id="SSF54211">
    <property type="entry name" value="Ribosomal protein S5 domain 2-like"/>
    <property type="match status" value="1"/>
</dbReference>
<evidence type="ECO:0000256" key="4">
    <source>
        <dbReference type="ARBA" id="ARBA00022759"/>
    </source>
</evidence>
<keyword evidence="6 7" id="KW-0694">RNA-binding</keyword>
<evidence type="ECO:0000256" key="3">
    <source>
        <dbReference type="ARBA" id="ARBA00022722"/>
    </source>
</evidence>
<evidence type="ECO:0000256" key="7">
    <source>
        <dbReference type="HAMAP-Rule" id="MF_00227"/>
    </source>
</evidence>
<dbReference type="EC" id="3.1.26.5" evidence="7 8"/>
<evidence type="ECO:0000256" key="6">
    <source>
        <dbReference type="ARBA" id="ARBA00022884"/>
    </source>
</evidence>
<comment type="subunit">
    <text evidence="7">Consists of a catalytic RNA component (M1 or rnpB) and a protein subunit.</text>
</comment>
<evidence type="ECO:0000256" key="9">
    <source>
        <dbReference type="SAM" id="MobiDB-lite"/>
    </source>
</evidence>
<evidence type="ECO:0000256" key="2">
    <source>
        <dbReference type="ARBA" id="ARBA00022694"/>
    </source>
</evidence>
<feature type="compositionally biased region" description="Basic residues" evidence="9">
    <location>
        <begin position="132"/>
        <end position="143"/>
    </location>
</feature>
<dbReference type="GO" id="GO:0004526">
    <property type="term" value="F:ribonuclease P activity"/>
    <property type="evidence" value="ECO:0007669"/>
    <property type="project" value="UniProtKB-EC"/>
</dbReference>
<keyword evidence="5 7" id="KW-0378">Hydrolase</keyword>
<dbReference type="Gene3D" id="3.30.230.10">
    <property type="match status" value="1"/>
</dbReference>
<organism evidence="10 11">
    <name type="scientific">Aquibaculum arenosum</name>
    <dbReference type="NCBI Taxonomy" id="3032591"/>
    <lineage>
        <taxon>Bacteria</taxon>
        <taxon>Pseudomonadati</taxon>
        <taxon>Pseudomonadota</taxon>
        <taxon>Alphaproteobacteria</taxon>
        <taxon>Rhodospirillales</taxon>
        <taxon>Rhodovibrionaceae</taxon>
        <taxon>Aquibaculum</taxon>
    </lineage>
</organism>
<keyword evidence="3 7" id="KW-0540">Nuclease</keyword>
<keyword evidence="11" id="KW-1185">Reference proteome</keyword>
<evidence type="ECO:0000256" key="5">
    <source>
        <dbReference type="ARBA" id="ARBA00022801"/>
    </source>
</evidence>
<dbReference type="PROSITE" id="PS00648">
    <property type="entry name" value="RIBONUCLEASE_P"/>
    <property type="match status" value="1"/>
</dbReference>
<keyword evidence="4 7" id="KW-0255">Endonuclease</keyword>
<dbReference type="NCBIfam" id="TIGR00188">
    <property type="entry name" value="rnpA"/>
    <property type="match status" value="1"/>
</dbReference>
<dbReference type="HAMAP" id="MF_00227">
    <property type="entry name" value="RNase_P"/>
    <property type="match status" value="1"/>
</dbReference>
<dbReference type="InterPro" id="IPR020568">
    <property type="entry name" value="Ribosomal_Su5_D2-typ_SF"/>
</dbReference>
<accession>A0ABT5YR97</accession>
<reference evidence="10 11" key="1">
    <citation type="submission" date="2023-03" db="EMBL/GenBank/DDBJ databases">
        <title>Fodinicurvata sp. CAU 1616 isolated from sea sendiment.</title>
        <authorList>
            <person name="Kim W."/>
        </authorList>
    </citation>
    <scope>NUCLEOTIDE SEQUENCE [LARGE SCALE GENOMIC DNA]</scope>
    <source>
        <strain evidence="10 11">CAU 1616</strain>
    </source>
</reference>
<evidence type="ECO:0000313" key="11">
    <source>
        <dbReference type="Proteomes" id="UP001215503"/>
    </source>
</evidence>
<dbReference type="InterPro" id="IPR014721">
    <property type="entry name" value="Ribsml_uS5_D2-typ_fold_subgr"/>
</dbReference>